<proteinExistence type="predicted"/>
<dbReference type="Proteomes" id="UP000324222">
    <property type="component" value="Unassembled WGS sequence"/>
</dbReference>
<evidence type="ECO:0000313" key="1">
    <source>
        <dbReference type="EMBL" id="MPC31541.1"/>
    </source>
</evidence>
<gene>
    <name evidence="1" type="ORF">E2C01_024835</name>
</gene>
<reference evidence="1 2" key="1">
    <citation type="submission" date="2019-05" db="EMBL/GenBank/DDBJ databases">
        <title>Another draft genome of Portunus trituberculatus and its Hox gene families provides insights of decapod evolution.</title>
        <authorList>
            <person name="Jeong J.-H."/>
            <person name="Song I."/>
            <person name="Kim S."/>
            <person name="Choi T."/>
            <person name="Kim D."/>
            <person name="Ryu S."/>
            <person name="Kim W."/>
        </authorList>
    </citation>
    <scope>NUCLEOTIDE SEQUENCE [LARGE SCALE GENOMIC DNA]</scope>
    <source>
        <tissue evidence="1">Muscle</tissue>
    </source>
</reference>
<accession>A0A5B7EBS6</accession>
<dbReference type="EMBL" id="VSRR010002456">
    <property type="protein sequence ID" value="MPC31541.1"/>
    <property type="molecule type" value="Genomic_DNA"/>
</dbReference>
<evidence type="ECO:0000313" key="2">
    <source>
        <dbReference type="Proteomes" id="UP000324222"/>
    </source>
</evidence>
<comment type="caution">
    <text evidence="1">The sequence shown here is derived from an EMBL/GenBank/DDBJ whole genome shotgun (WGS) entry which is preliminary data.</text>
</comment>
<sequence length="84" mass="9662">MSFDFATLDITVRQRPNSVPQLPALYKYPTPAYLCNRPSRAVEPLELLTNYTGLSAFHSKLRIGGTINFSQTHDIYQIPHWILR</sequence>
<keyword evidence="2" id="KW-1185">Reference proteome</keyword>
<name>A0A5B7EBS6_PORTR</name>
<protein>
    <submittedName>
        <fullName evidence="1">Uncharacterized protein</fullName>
    </submittedName>
</protein>
<dbReference type="AlphaFoldDB" id="A0A5B7EBS6"/>
<organism evidence="1 2">
    <name type="scientific">Portunus trituberculatus</name>
    <name type="common">Swimming crab</name>
    <name type="synonym">Neptunus trituberculatus</name>
    <dbReference type="NCBI Taxonomy" id="210409"/>
    <lineage>
        <taxon>Eukaryota</taxon>
        <taxon>Metazoa</taxon>
        <taxon>Ecdysozoa</taxon>
        <taxon>Arthropoda</taxon>
        <taxon>Crustacea</taxon>
        <taxon>Multicrustacea</taxon>
        <taxon>Malacostraca</taxon>
        <taxon>Eumalacostraca</taxon>
        <taxon>Eucarida</taxon>
        <taxon>Decapoda</taxon>
        <taxon>Pleocyemata</taxon>
        <taxon>Brachyura</taxon>
        <taxon>Eubrachyura</taxon>
        <taxon>Portunoidea</taxon>
        <taxon>Portunidae</taxon>
        <taxon>Portuninae</taxon>
        <taxon>Portunus</taxon>
    </lineage>
</organism>